<dbReference type="Pfam" id="PF13378">
    <property type="entry name" value="MR_MLE_C"/>
    <property type="match status" value="1"/>
</dbReference>
<evidence type="ECO:0000313" key="6">
    <source>
        <dbReference type="Proteomes" id="UP000199569"/>
    </source>
</evidence>
<keyword evidence="3" id="KW-0460">Magnesium</keyword>
<evidence type="ECO:0000256" key="2">
    <source>
        <dbReference type="ARBA" id="ARBA00022723"/>
    </source>
</evidence>
<keyword evidence="2" id="KW-0479">Metal-binding</keyword>
<dbReference type="CDD" id="cd03316">
    <property type="entry name" value="MR_like"/>
    <property type="match status" value="1"/>
</dbReference>
<dbReference type="InterPro" id="IPR013342">
    <property type="entry name" value="Mandelate_racemase_C"/>
</dbReference>
<accession>A0A1G5KL78</accession>
<evidence type="ECO:0000259" key="4">
    <source>
        <dbReference type="SMART" id="SM00922"/>
    </source>
</evidence>
<dbReference type="InterPro" id="IPR046945">
    <property type="entry name" value="RHMD-like"/>
</dbReference>
<dbReference type="GO" id="GO:0009063">
    <property type="term" value="P:amino acid catabolic process"/>
    <property type="evidence" value="ECO:0007669"/>
    <property type="project" value="InterPro"/>
</dbReference>
<dbReference type="InterPro" id="IPR018110">
    <property type="entry name" value="Mandel_Rmase/mucon_lact_enz_CS"/>
</dbReference>
<dbReference type="Gene3D" id="3.20.20.120">
    <property type="entry name" value="Enolase-like C-terminal domain"/>
    <property type="match status" value="1"/>
</dbReference>
<comment type="cofactor">
    <cofactor evidence="1">
        <name>Mg(2+)</name>
        <dbReference type="ChEBI" id="CHEBI:18420"/>
    </cofactor>
</comment>
<gene>
    <name evidence="5" type="ORF">SAMN02927923_03429</name>
</gene>
<dbReference type="SUPFAM" id="SSF54826">
    <property type="entry name" value="Enolase N-terminal domain-like"/>
    <property type="match status" value="1"/>
</dbReference>
<dbReference type="PANTHER" id="PTHR13794">
    <property type="entry name" value="ENOLASE SUPERFAMILY, MANDELATE RACEMASE"/>
    <property type="match status" value="1"/>
</dbReference>
<dbReference type="SMART" id="SM00922">
    <property type="entry name" value="MR_MLE"/>
    <property type="match status" value="1"/>
</dbReference>
<dbReference type="SFLD" id="SFLDS00001">
    <property type="entry name" value="Enolase"/>
    <property type="match status" value="1"/>
</dbReference>
<dbReference type="InterPro" id="IPR036849">
    <property type="entry name" value="Enolase-like_C_sf"/>
</dbReference>
<dbReference type="Proteomes" id="UP000199569">
    <property type="component" value="Unassembled WGS sequence"/>
</dbReference>
<dbReference type="PROSITE" id="PS00909">
    <property type="entry name" value="MR_MLE_2"/>
    <property type="match status" value="1"/>
</dbReference>
<dbReference type="Pfam" id="PF02746">
    <property type="entry name" value="MR_MLE_N"/>
    <property type="match status" value="1"/>
</dbReference>
<evidence type="ECO:0000256" key="1">
    <source>
        <dbReference type="ARBA" id="ARBA00001946"/>
    </source>
</evidence>
<keyword evidence="6" id="KW-1185">Reference proteome</keyword>
<dbReference type="GO" id="GO:0000287">
    <property type="term" value="F:magnesium ion binding"/>
    <property type="evidence" value="ECO:0007669"/>
    <property type="project" value="TreeGrafter"/>
</dbReference>
<dbReference type="STRING" id="549386.SAMN02927923_03429"/>
<dbReference type="EMBL" id="FMVJ01000010">
    <property type="protein sequence ID" value="SCZ01346.1"/>
    <property type="molecule type" value="Genomic_DNA"/>
</dbReference>
<dbReference type="SUPFAM" id="SSF51604">
    <property type="entry name" value="Enolase C-terminal domain-like"/>
    <property type="match status" value="1"/>
</dbReference>
<reference evidence="6" key="1">
    <citation type="submission" date="2016-10" db="EMBL/GenBank/DDBJ databases">
        <authorList>
            <person name="Varghese N."/>
            <person name="Submissions S."/>
        </authorList>
    </citation>
    <scope>NUCLEOTIDE SEQUENCE [LARGE SCALE GENOMIC DNA]</scope>
    <source>
        <strain evidence="6">CGMCC 1.7666</strain>
    </source>
</reference>
<feature type="domain" description="Mandelate racemase/muconate lactonizing enzyme C-terminal" evidence="4">
    <location>
        <begin position="160"/>
        <end position="255"/>
    </location>
</feature>
<dbReference type="GO" id="GO:0016836">
    <property type="term" value="F:hydro-lyase activity"/>
    <property type="evidence" value="ECO:0007669"/>
    <property type="project" value="TreeGrafter"/>
</dbReference>
<dbReference type="InterPro" id="IPR029017">
    <property type="entry name" value="Enolase-like_N"/>
</dbReference>
<dbReference type="InterPro" id="IPR013341">
    <property type="entry name" value="Mandelate_racemase_N_dom"/>
</dbReference>
<proteinExistence type="predicted"/>
<protein>
    <submittedName>
        <fullName evidence="5">Mandelate racemase / muconate lactonizing enzyme, N-terminal domain</fullName>
    </submittedName>
</protein>
<dbReference type="Gene3D" id="3.30.390.10">
    <property type="entry name" value="Enolase-like, N-terminal domain"/>
    <property type="match status" value="1"/>
</dbReference>
<dbReference type="PANTHER" id="PTHR13794:SF58">
    <property type="entry name" value="MITOCHONDRIAL ENOLASE SUPERFAMILY MEMBER 1"/>
    <property type="match status" value="1"/>
</dbReference>
<dbReference type="InterPro" id="IPR029065">
    <property type="entry name" value="Enolase_C-like"/>
</dbReference>
<evidence type="ECO:0000313" key="5">
    <source>
        <dbReference type="EMBL" id="SCZ01346.1"/>
    </source>
</evidence>
<sequence length="388" mass="41179">MKITAVKAIPLEATFASIFGGEGQVPAQLKTPAAHFQRIPRKGQYSTLVIVEADDGSVGYGECFGLPHPVQATALINEVVAPTLIGASVGAPDAMTTDLRAYFYALGLTRGAAMEALSGVDIALWDLLARSRKQPLATTLGAEPGPVSVYVSPIPFRNTPVETVAEVNDFIRQGYKAFKLKVGRGVKVDLDHIEAARDAAGTAPLYLDANCAYDVDSAIELARHLDRFDIAWLEEPINPDNPEGLRAVRAASPVPIGAGENEFTQEAYQALIRAEAVDFLQCNIGRAGGVSGLIATGSLCRKHGLKLAPHGVGACVAVAASVHACRAAEAFVTYEVNRLINPLRDKLALAPIELRDGMLVASDRAGHGGEPNPDLLDTYTLHWQTVGQ</sequence>
<dbReference type="GO" id="GO:0016052">
    <property type="term" value="P:carbohydrate catabolic process"/>
    <property type="evidence" value="ECO:0007669"/>
    <property type="project" value="TreeGrafter"/>
</dbReference>
<name>A0A1G5KL78_9HYPH</name>
<evidence type="ECO:0000256" key="3">
    <source>
        <dbReference type="ARBA" id="ARBA00022842"/>
    </source>
</evidence>
<organism evidence="5 6">
    <name type="scientific">Microvirga guangxiensis</name>
    <dbReference type="NCBI Taxonomy" id="549386"/>
    <lineage>
        <taxon>Bacteria</taxon>
        <taxon>Pseudomonadati</taxon>
        <taxon>Pseudomonadota</taxon>
        <taxon>Alphaproteobacteria</taxon>
        <taxon>Hyphomicrobiales</taxon>
        <taxon>Methylobacteriaceae</taxon>
        <taxon>Microvirga</taxon>
    </lineage>
</organism>
<dbReference type="AlphaFoldDB" id="A0A1G5KL78"/>